<gene>
    <name evidence="3" type="ORF">SBP02_12535</name>
</gene>
<feature type="compositionally biased region" description="Low complexity" evidence="1">
    <location>
        <begin position="65"/>
        <end position="75"/>
    </location>
</feature>
<keyword evidence="2" id="KW-0732">Signal</keyword>
<accession>A0ABZ0PSE0</accession>
<evidence type="ECO:0000256" key="1">
    <source>
        <dbReference type="SAM" id="MobiDB-lite"/>
    </source>
</evidence>
<proteinExistence type="predicted"/>
<dbReference type="EMBL" id="CP137892">
    <property type="protein sequence ID" value="WPC03607.1"/>
    <property type="molecule type" value="Genomic_DNA"/>
</dbReference>
<dbReference type="Proteomes" id="UP001305928">
    <property type="component" value="Chromosome"/>
</dbReference>
<reference evidence="3 4" key="1">
    <citation type="submission" date="2023-11" db="EMBL/GenBank/DDBJ databases">
        <title>Complete genome of Pseudomonas benzenivorans BA3361.</title>
        <authorList>
            <person name="Shin S.Y."/>
            <person name="Song J."/>
            <person name="Kang H."/>
        </authorList>
    </citation>
    <scope>NUCLEOTIDE SEQUENCE [LARGE SCALE GENOMIC DNA]</scope>
    <source>
        <strain evidence="3 4">HNIBRBA3361</strain>
    </source>
</reference>
<name>A0ABZ0PSE0_9PSED</name>
<dbReference type="RefSeq" id="WP_318642109.1">
    <property type="nucleotide sequence ID" value="NZ_CP137892.1"/>
</dbReference>
<feature type="signal peptide" evidence="2">
    <location>
        <begin position="1"/>
        <end position="18"/>
    </location>
</feature>
<evidence type="ECO:0000313" key="4">
    <source>
        <dbReference type="Proteomes" id="UP001305928"/>
    </source>
</evidence>
<evidence type="ECO:0000313" key="3">
    <source>
        <dbReference type="EMBL" id="WPC03607.1"/>
    </source>
</evidence>
<protein>
    <recommendedName>
        <fullName evidence="5">Translation initiation factor 2</fullName>
    </recommendedName>
</protein>
<evidence type="ECO:0008006" key="5">
    <source>
        <dbReference type="Google" id="ProtNLM"/>
    </source>
</evidence>
<keyword evidence="4" id="KW-1185">Reference proteome</keyword>
<feature type="region of interest" description="Disordered" evidence="1">
    <location>
        <begin position="23"/>
        <end position="142"/>
    </location>
</feature>
<feature type="chain" id="PRO_5045506007" description="Translation initiation factor 2" evidence="2">
    <location>
        <begin position="19"/>
        <end position="172"/>
    </location>
</feature>
<sequence length="172" mass="17930">MSAMRYLLLALSIPLLSACDPEVKPAKVVPPGSTTPTQQHAPAPEPPPVVVPAQAAREESDSLSQAQPSASAAQAPAPPVVPPVAAPKVPAAVEPEQPSPSLDLSLPPELLEQASVQEDGGSGRAPLLPPLFEEKPATDGPFQLSGRLINEDRGADDWSSVEGAELQFEFKR</sequence>
<evidence type="ECO:0000256" key="2">
    <source>
        <dbReference type="SAM" id="SignalP"/>
    </source>
</evidence>
<feature type="compositionally biased region" description="Low complexity" evidence="1">
    <location>
        <begin position="86"/>
        <end position="113"/>
    </location>
</feature>
<feature type="compositionally biased region" description="Pro residues" evidence="1">
    <location>
        <begin position="76"/>
        <end position="85"/>
    </location>
</feature>
<dbReference type="PROSITE" id="PS51257">
    <property type="entry name" value="PROKAR_LIPOPROTEIN"/>
    <property type="match status" value="1"/>
</dbReference>
<organism evidence="3 4">
    <name type="scientific">Pseudomonas benzenivorans</name>
    <dbReference type="NCBI Taxonomy" id="556533"/>
    <lineage>
        <taxon>Bacteria</taxon>
        <taxon>Pseudomonadati</taxon>
        <taxon>Pseudomonadota</taxon>
        <taxon>Gammaproteobacteria</taxon>
        <taxon>Pseudomonadales</taxon>
        <taxon>Pseudomonadaceae</taxon>
        <taxon>Pseudomonas</taxon>
    </lineage>
</organism>